<dbReference type="SUPFAM" id="SSF81901">
    <property type="entry name" value="HCP-like"/>
    <property type="match status" value="1"/>
</dbReference>
<feature type="chain" id="PRO_5006062666" evidence="1">
    <location>
        <begin position="20"/>
        <end position="212"/>
    </location>
</feature>
<dbReference type="STRING" id="53501.SAMN04488043_106107"/>
<reference evidence="2 3" key="1">
    <citation type="submission" date="2015-09" db="EMBL/GenBank/DDBJ databases">
        <authorList>
            <consortium name="Swine Surveillance"/>
        </authorList>
    </citation>
    <scope>NUCLEOTIDE SEQUENCE [LARGE SCALE GENOMIC DNA]</scope>
    <source>
        <strain evidence="2 3">CECT 4357</strain>
    </source>
</reference>
<protein>
    <submittedName>
        <fullName evidence="2">Sel1 repeat</fullName>
    </submittedName>
</protein>
<gene>
    <name evidence="2" type="ORF">TG4357_03646</name>
</gene>
<dbReference type="Gene3D" id="1.25.40.10">
    <property type="entry name" value="Tetratricopeptide repeat domain"/>
    <property type="match status" value="2"/>
</dbReference>
<dbReference type="EMBL" id="CYSA01000028">
    <property type="protein sequence ID" value="CUH68526.1"/>
    <property type="molecule type" value="Genomic_DNA"/>
</dbReference>
<name>A0A0P1FKH1_THAGE</name>
<dbReference type="OrthoDB" id="7330531at2"/>
<dbReference type="SMART" id="SM00671">
    <property type="entry name" value="SEL1"/>
    <property type="match status" value="2"/>
</dbReference>
<organism evidence="2 3">
    <name type="scientific">Thalassovita gelatinovora</name>
    <name type="common">Thalassobius gelatinovorus</name>
    <dbReference type="NCBI Taxonomy" id="53501"/>
    <lineage>
        <taxon>Bacteria</taxon>
        <taxon>Pseudomonadati</taxon>
        <taxon>Pseudomonadota</taxon>
        <taxon>Alphaproteobacteria</taxon>
        <taxon>Rhodobacterales</taxon>
        <taxon>Roseobacteraceae</taxon>
        <taxon>Thalassovita</taxon>
    </lineage>
</organism>
<dbReference type="RefSeq" id="WP_058264317.1">
    <property type="nucleotide sequence ID" value="NZ_CP051181.1"/>
</dbReference>
<keyword evidence="3" id="KW-1185">Reference proteome</keyword>
<evidence type="ECO:0000256" key="1">
    <source>
        <dbReference type="SAM" id="SignalP"/>
    </source>
</evidence>
<evidence type="ECO:0000313" key="3">
    <source>
        <dbReference type="Proteomes" id="UP000051587"/>
    </source>
</evidence>
<sequence length="212" mass="23634">MNWKRAHILVLGVALTAAAQPAQPNAFAEAVQAARDGQSAQAVRMFRTLAQDRNGEAQFNLSVLYARGDGVPQSDEMALYWAWRARFSGIKRAKVLTKYLTRSAPPAVLEKVQTRLRDDLGQRINDGHKEAMLSLGRVYLELTDPADPELALVWFTIAAALQQPHANTWRDVVARKLDDKTRIAAQERAASLYKQWCDGHGTENTELCGYQS</sequence>
<dbReference type="AlphaFoldDB" id="A0A0P1FKH1"/>
<dbReference type="InterPro" id="IPR006597">
    <property type="entry name" value="Sel1-like"/>
</dbReference>
<dbReference type="Proteomes" id="UP000051587">
    <property type="component" value="Unassembled WGS sequence"/>
</dbReference>
<proteinExistence type="predicted"/>
<keyword evidence="1" id="KW-0732">Signal</keyword>
<dbReference type="Pfam" id="PF08238">
    <property type="entry name" value="Sel1"/>
    <property type="match status" value="2"/>
</dbReference>
<feature type="signal peptide" evidence="1">
    <location>
        <begin position="1"/>
        <end position="19"/>
    </location>
</feature>
<accession>A0A0P1FKH1</accession>
<evidence type="ECO:0000313" key="2">
    <source>
        <dbReference type="EMBL" id="CUH68526.1"/>
    </source>
</evidence>
<dbReference type="InterPro" id="IPR011990">
    <property type="entry name" value="TPR-like_helical_dom_sf"/>
</dbReference>